<dbReference type="AlphaFoldDB" id="A0A7R9DD82"/>
<dbReference type="PROSITE" id="PS51365">
    <property type="entry name" value="RENAL_DIPEPTIDASE_2"/>
    <property type="match status" value="1"/>
</dbReference>
<dbReference type="GO" id="GO:0070573">
    <property type="term" value="F:metallodipeptidase activity"/>
    <property type="evidence" value="ECO:0007669"/>
    <property type="project" value="InterPro"/>
</dbReference>
<keyword evidence="1" id="KW-0336">GPI-anchor</keyword>
<proteinExistence type="inferred from homology"/>
<keyword evidence="1" id="KW-0645">Protease</keyword>
<keyword evidence="1" id="KW-0482">Metalloprotease</keyword>
<dbReference type="EMBL" id="OD006094">
    <property type="protein sequence ID" value="CAD7412525.1"/>
    <property type="molecule type" value="Genomic_DNA"/>
</dbReference>
<comment type="subunit">
    <text evidence="1">Homodimer; disulfide-linked.</text>
</comment>
<evidence type="ECO:0000313" key="2">
    <source>
        <dbReference type="EMBL" id="CAD7412525.1"/>
    </source>
</evidence>
<dbReference type="Pfam" id="PF01244">
    <property type="entry name" value="Peptidase_M19"/>
    <property type="match status" value="1"/>
</dbReference>
<dbReference type="InterPro" id="IPR032466">
    <property type="entry name" value="Metal_Hydrolase"/>
</dbReference>
<dbReference type="EC" id="3.4.13.19" evidence="1"/>
<dbReference type="GO" id="GO:0098552">
    <property type="term" value="C:side of membrane"/>
    <property type="evidence" value="ECO:0007669"/>
    <property type="project" value="UniProtKB-KW"/>
</dbReference>
<evidence type="ECO:0000256" key="1">
    <source>
        <dbReference type="RuleBase" id="RU341113"/>
    </source>
</evidence>
<dbReference type="GO" id="GO:0006508">
    <property type="term" value="P:proteolysis"/>
    <property type="evidence" value="ECO:0007669"/>
    <property type="project" value="UniProtKB-KW"/>
</dbReference>
<comment type="subcellular location">
    <subcellularLocation>
        <location evidence="1">Membrane</location>
        <topology evidence="1">Lipid-anchor</topology>
        <topology evidence="1">GPI-anchor</topology>
    </subcellularLocation>
</comment>
<dbReference type="SUPFAM" id="SSF51556">
    <property type="entry name" value="Metallo-dependent hydrolases"/>
    <property type="match status" value="1"/>
</dbReference>
<comment type="catalytic activity">
    <reaction evidence="1">
        <text>an L-aminoacyl-L-amino acid + H2O = 2 an L-alpha-amino acid</text>
        <dbReference type="Rhea" id="RHEA:48940"/>
        <dbReference type="ChEBI" id="CHEBI:15377"/>
        <dbReference type="ChEBI" id="CHEBI:59869"/>
        <dbReference type="ChEBI" id="CHEBI:77460"/>
        <dbReference type="EC" id="3.4.13.19"/>
    </reaction>
</comment>
<reference evidence="2" key="1">
    <citation type="submission" date="2020-11" db="EMBL/GenBank/DDBJ databases">
        <authorList>
            <person name="Tran Van P."/>
        </authorList>
    </citation>
    <scope>NUCLEOTIDE SEQUENCE</scope>
</reference>
<dbReference type="PANTHER" id="PTHR10443">
    <property type="entry name" value="MICROSOMAL DIPEPTIDASE"/>
    <property type="match status" value="1"/>
</dbReference>
<organism evidence="2">
    <name type="scientific">Timema poppense</name>
    <name type="common">Walking stick</name>
    <dbReference type="NCBI Taxonomy" id="170557"/>
    <lineage>
        <taxon>Eukaryota</taxon>
        <taxon>Metazoa</taxon>
        <taxon>Ecdysozoa</taxon>
        <taxon>Arthropoda</taxon>
        <taxon>Hexapoda</taxon>
        <taxon>Insecta</taxon>
        <taxon>Pterygota</taxon>
        <taxon>Neoptera</taxon>
        <taxon>Polyneoptera</taxon>
        <taxon>Phasmatodea</taxon>
        <taxon>Timematodea</taxon>
        <taxon>Timematoidea</taxon>
        <taxon>Timematidae</taxon>
        <taxon>Timema</taxon>
    </lineage>
</organism>
<dbReference type="GO" id="GO:0046872">
    <property type="term" value="F:metal ion binding"/>
    <property type="evidence" value="ECO:0007669"/>
    <property type="project" value="UniProtKB-UniRule"/>
</dbReference>
<dbReference type="PANTHER" id="PTHR10443:SF12">
    <property type="entry name" value="DIPEPTIDASE"/>
    <property type="match status" value="1"/>
</dbReference>
<keyword evidence="1" id="KW-0449">Lipoprotein</keyword>
<comment type="cofactor">
    <cofactor evidence="1">
        <name>Zn(2+)</name>
        <dbReference type="ChEBI" id="CHEBI:29105"/>
    </cofactor>
</comment>
<keyword evidence="1" id="KW-1015">Disulfide bond</keyword>
<keyword evidence="1" id="KW-0224">Dipeptidase</keyword>
<keyword evidence="1" id="KW-0325">Glycoprotein</keyword>
<keyword evidence="1" id="KW-0378">Hydrolase</keyword>
<sequence>MNRLGMMVDLSHVSVYVFQLVVREMNRLGMMVDLSHFSEMNRLGMMVDLSHASVHTMKDALTVSKAPVIFSHSSAFALCNSTRNVPDDVLKLVALNGGIVMVNFYTHFITCNSSATVSDVIGMEMLHEVHVSMKGCIDAEG</sequence>
<dbReference type="Gene3D" id="3.20.20.140">
    <property type="entry name" value="Metal-dependent hydrolases"/>
    <property type="match status" value="1"/>
</dbReference>
<protein>
    <recommendedName>
        <fullName evidence="1">Dipeptidase</fullName>
        <ecNumber evidence="1">3.4.13.19</ecNumber>
    </recommendedName>
</protein>
<gene>
    <name evidence="2" type="ORF">TPSB3V08_LOCUS8473</name>
</gene>
<comment type="similarity">
    <text evidence="1">Belongs to the metallo-dependent hydrolases superfamily. Peptidase M19 family.</text>
</comment>
<accession>A0A7R9DD82</accession>
<keyword evidence="1" id="KW-0472">Membrane</keyword>
<keyword evidence="1" id="KW-0479">Metal-binding</keyword>
<name>A0A7R9DD82_TIMPO</name>
<keyword evidence="1" id="KW-0862">Zinc</keyword>
<dbReference type="InterPro" id="IPR008257">
    <property type="entry name" value="Pept_M19"/>
</dbReference>